<dbReference type="PANTHER" id="PTHR11999">
    <property type="entry name" value="GROUP II PYRIDOXAL-5-PHOSPHATE DECARBOXYLASE"/>
    <property type="match status" value="1"/>
</dbReference>
<evidence type="ECO:0000256" key="4">
    <source>
        <dbReference type="ARBA" id="ARBA00023239"/>
    </source>
</evidence>
<reference evidence="8" key="1">
    <citation type="journal article" date="2019" name="Int. J. Syst. Evol. Microbiol.">
        <title>The Global Catalogue of Microorganisms (GCM) 10K type strain sequencing project: providing services to taxonomists for standard genome sequencing and annotation.</title>
        <authorList>
            <consortium name="The Broad Institute Genomics Platform"/>
            <consortium name="The Broad Institute Genome Sequencing Center for Infectious Disease"/>
            <person name="Wu L."/>
            <person name="Ma J."/>
        </authorList>
    </citation>
    <scope>NUCLEOTIDE SEQUENCE [LARGE SCALE GENOMIC DNA]</scope>
    <source>
        <strain evidence="8">JCM 16904</strain>
    </source>
</reference>
<evidence type="ECO:0000256" key="3">
    <source>
        <dbReference type="ARBA" id="ARBA00022898"/>
    </source>
</evidence>
<dbReference type="Gene3D" id="3.40.640.10">
    <property type="entry name" value="Type I PLP-dependent aspartate aminotransferase-like (Major domain)"/>
    <property type="match status" value="1"/>
</dbReference>
<dbReference type="Gene3D" id="3.90.1150.170">
    <property type="match status" value="2"/>
</dbReference>
<dbReference type="RefSeq" id="WP_344875888.1">
    <property type="nucleotide sequence ID" value="NZ_BAAAZP010000039.1"/>
</dbReference>
<keyword evidence="7" id="KW-0032">Aminotransferase</keyword>
<evidence type="ECO:0000256" key="6">
    <source>
        <dbReference type="SAM" id="MobiDB-lite"/>
    </source>
</evidence>
<dbReference type="InterPro" id="IPR002129">
    <property type="entry name" value="PyrdxlP-dep_de-COase"/>
</dbReference>
<dbReference type="EMBL" id="BAAAZP010000039">
    <property type="protein sequence ID" value="GAA3658928.1"/>
    <property type="molecule type" value="Genomic_DNA"/>
</dbReference>
<keyword evidence="7" id="KW-0808">Transferase</keyword>
<dbReference type="PRINTS" id="PR00800">
    <property type="entry name" value="YHDCRBOXLASE"/>
</dbReference>
<evidence type="ECO:0000256" key="2">
    <source>
        <dbReference type="ARBA" id="ARBA00022793"/>
    </source>
</evidence>
<dbReference type="GO" id="GO:0008483">
    <property type="term" value="F:transaminase activity"/>
    <property type="evidence" value="ECO:0007669"/>
    <property type="project" value="UniProtKB-KW"/>
</dbReference>
<evidence type="ECO:0000256" key="1">
    <source>
        <dbReference type="ARBA" id="ARBA00001933"/>
    </source>
</evidence>
<proteinExistence type="inferred from homology"/>
<accession>A0ABP7BFA5</accession>
<sequence>MDELRRAGAKAATIVADHLDGVAAGPVWRPVPDGERSWLSGQDLPEHGRGLNELLEDARAHVLPYPMGNGHPRFFGWVNSPPNPAGVLVEPLAAALDPSCAGGDHAGPHLERAVVRWLAGLVGFPHPPGGGLLTSGASMATIICLAAARQRAALADGWDAREEGLSGRPGMVLYVTEEGHSCLHKAVQLLGLGARHVRTVPVDAAYRMDVAALRTMIVEDRAAGLRPFCVAGSAGTVNSGAVDPLDEIADVAAEHGLWFHVDGAYGALGVLADGAAARFLGMERADSLALDPHKWLGVPVGCGCALLRDPGAARAAFSLVPSYLVDDNAGELGWFAEYGPEQTRPFRALKTWATLSHLGRSGVARLVNHTAGLARTLAALVEEAPDFELLAPVATSITAFRHVPRADAPDRAVPDADGLTPAIRDEDGLDLAALDEDALDRLNLALPGAVQARGNVFLTGTRLGGRAALRACFLHPDTTEADLTLLLDEIRLAAGTLQQGRSSRDNRPVPVKARAAHRPDTPAIPR</sequence>
<organism evidence="7 8">
    <name type="scientific">Nonomuraea antimicrobica</name>
    <dbReference type="NCBI Taxonomy" id="561173"/>
    <lineage>
        <taxon>Bacteria</taxon>
        <taxon>Bacillati</taxon>
        <taxon>Actinomycetota</taxon>
        <taxon>Actinomycetes</taxon>
        <taxon>Streptosporangiales</taxon>
        <taxon>Streptosporangiaceae</taxon>
        <taxon>Nonomuraea</taxon>
    </lineage>
</organism>
<dbReference type="SUPFAM" id="SSF53383">
    <property type="entry name" value="PLP-dependent transferases"/>
    <property type="match status" value="1"/>
</dbReference>
<dbReference type="PANTHER" id="PTHR11999:SF70">
    <property type="entry name" value="MIP05841P"/>
    <property type="match status" value="1"/>
</dbReference>
<evidence type="ECO:0000256" key="5">
    <source>
        <dbReference type="RuleBase" id="RU000382"/>
    </source>
</evidence>
<evidence type="ECO:0000313" key="8">
    <source>
        <dbReference type="Proteomes" id="UP001500902"/>
    </source>
</evidence>
<keyword evidence="4 5" id="KW-0456">Lyase</keyword>
<dbReference type="InterPro" id="IPR010977">
    <property type="entry name" value="Aromatic_deC"/>
</dbReference>
<comment type="cofactor">
    <cofactor evidence="1 5">
        <name>pyridoxal 5'-phosphate</name>
        <dbReference type="ChEBI" id="CHEBI:597326"/>
    </cofactor>
</comment>
<dbReference type="Pfam" id="PF00282">
    <property type="entry name" value="Pyridoxal_deC"/>
    <property type="match status" value="1"/>
</dbReference>
<keyword evidence="3 5" id="KW-0663">Pyridoxal phosphate</keyword>
<protein>
    <submittedName>
        <fullName evidence="7">Aspartate aminotransferase family protein</fullName>
    </submittedName>
</protein>
<keyword evidence="2" id="KW-0210">Decarboxylase</keyword>
<dbReference type="Proteomes" id="UP001500902">
    <property type="component" value="Unassembled WGS sequence"/>
</dbReference>
<evidence type="ECO:0000313" key="7">
    <source>
        <dbReference type="EMBL" id="GAA3658928.1"/>
    </source>
</evidence>
<feature type="region of interest" description="Disordered" evidence="6">
    <location>
        <begin position="498"/>
        <end position="526"/>
    </location>
</feature>
<comment type="similarity">
    <text evidence="5">Belongs to the group II decarboxylase family.</text>
</comment>
<dbReference type="InterPro" id="IPR015421">
    <property type="entry name" value="PyrdxlP-dep_Trfase_major"/>
</dbReference>
<dbReference type="InterPro" id="IPR015424">
    <property type="entry name" value="PyrdxlP-dep_Trfase"/>
</dbReference>
<comment type="caution">
    <text evidence="7">The sequence shown here is derived from an EMBL/GenBank/DDBJ whole genome shotgun (WGS) entry which is preliminary data.</text>
</comment>
<name>A0ABP7BFA5_9ACTN</name>
<gene>
    <name evidence="7" type="ORF">GCM10022224_022930</name>
</gene>
<keyword evidence="8" id="KW-1185">Reference proteome</keyword>